<dbReference type="RefSeq" id="WP_353307274.1">
    <property type="nucleotide sequence ID" value="NZ_AP028956.1"/>
</dbReference>
<sequence length="95" mass="11944">MSNERNPNCRRRKRDITNKFWHEKFCDLKPQIDKIQGKITAIKILDENTKGGNLRKNNCNKDFRWKYKRRKFKRRNYLCWNWKWFLYNLSRRTSS</sequence>
<organism evidence="1 2">
    <name type="scientific">Spiroplasma ixodetis</name>
    <dbReference type="NCBI Taxonomy" id="2141"/>
    <lineage>
        <taxon>Bacteria</taxon>
        <taxon>Bacillati</taxon>
        <taxon>Mycoplasmatota</taxon>
        <taxon>Mollicutes</taxon>
        <taxon>Entomoplasmatales</taxon>
        <taxon>Spiroplasmataceae</taxon>
        <taxon>Spiroplasma</taxon>
    </lineage>
</organism>
<evidence type="ECO:0008006" key="3">
    <source>
        <dbReference type="Google" id="ProtNLM"/>
    </source>
</evidence>
<dbReference type="Proteomes" id="UP001473424">
    <property type="component" value="Plasmid pSAP_1"/>
</dbReference>
<reference evidence="2" key="1">
    <citation type="journal article" date="2024" name="FEMS Microbiol. Lett.">
        <title>Genomic insights into Spiroplasma endosymbionts that induce male-killing and protective phenotypes in the pea aphid.</title>
        <authorList>
            <person name="Arai H."/>
            <person name="Legeai F."/>
            <person name="Kageyama D."/>
            <person name="Sugio A."/>
            <person name="Simon J.C."/>
        </authorList>
    </citation>
    <scope>NUCLEOTIDE SEQUENCE [LARGE SCALE GENOMIC DNA]</scope>
    <source>
        <strain evidence="2">sAp269</strain>
        <plasmid evidence="2">pSAP_1</plasmid>
    </source>
</reference>
<proteinExistence type="predicted"/>
<evidence type="ECO:0000313" key="1">
    <source>
        <dbReference type="EMBL" id="BET39641.1"/>
    </source>
</evidence>
<geneLocation type="plasmid" evidence="1 2">
    <name>pSAP_1</name>
</geneLocation>
<name>A0ABM8JQQ5_9MOLU</name>
<keyword evidence="1" id="KW-0614">Plasmid</keyword>
<dbReference type="EMBL" id="AP028956">
    <property type="protein sequence ID" value="BET39641.1"/>
    <property type="molecule type" value="Genomic_DNA"/>
</dbReference>
<keyword evidence="2" id="KW-1185">Reference proteome</keyword>
<gene>
    <name evidence="1" type="ORF">SAP269_22300</name>
</gene>
<accession>A0ABM8JQQ5</accession>
<protein>
    <recommendedName>
        <fullName evidence="3">Spiroplasmavirus-related protein</fullName>
    </recommendedName>
</protein>
<evidence type="ECO:0000313" key="2">
    <source>
        <dbReference type="Proteomes" id="UP001473424"/>
    </source>
</evidence>